<dbReference type="SUPFAM" id="SSF55073">
    <property type="entry name" value="Nucleotide cyclase"/>
    <property type="match status" value="1"/>
</dbReference>
<sequence>MHSPPLPPTDPELLAQMLALQEASPQLIGVFDQHDVLRFANPAFREAFNLAPEAQPRWLDMMRANARAGRGSVVSAPPAELENWLAAVASRRGKQAFRAFEADLMDGRWIWMCETLLPNGWMFCCASDISSLKTDGRALRLQRDQALRAAQTDVLTGISNRAHVLQQLEQQLAGLHQPGRRLAVILLDLDRFKQINDGLGHEAGDRVLCDFARRLQRSTRRGDACGRMGGEEFLLLLADVEAEQARAIVERLLEQLRQSRPLAEQPLFRYTCSAGLAVARAGDSARSVCQRADVALYQAKAAGRDRCVLASD</sequence>
<dbReference type="Pfam" id="PF00990">
    <property type="entry name" value="GGDEF"/>
    <property type="match status" value="1"/>
</dbReference>
<dbReference type="RefSeq" id="WP_133601628.1">
    <property type="nucleotide sequence ID" value="NZ_JAUFPJ010000005.1"/>
</dbReference>
<dbReference type="FunFam" id="3.30.70.270:FF:000001">
    <property type="entry name" value="Diguanylate cyclase domain protein"/>
    <property type="match status" value="1"/>
</dbReference>
<dbReference type="PROSITE" id="PS50887">
    <property type="entry name" value="GGDEF"/>
    <property type="match status" value="1"/>
</dbReference>
<dbReference type="InterPro" id="IPR043128">
    <property type="entry name" value="Rev_trsase/Diguanyl_cyclase"/>
</dbReference>
<dbReference type="Proteomes" id="UP000295357">
    <property type="component" value="Unassembled WGS sequence"/>
</dbReference>
<dbReference type="NCBIfam" id="TIGR00254">
    <property type="entry name" value="GGDEF"/>
    <property type="match status" value="1"/>
</dbReference>
<dbReference type="GO" id="GO:0043709">
    <property type="term" value="P:cell adhesion involved in single-species biofilm formation"/>
    <property type="evidence" value="ECO:0007669"/>
    <property type="project" value="TreeGrafter"/>
</dbReference>
<dbReference type="GO" id="GO:0005886">
    <property type="term" value="C:plasma membrane"/>
    <property type="evidence" value="ECO:0007669"/>
    <property type="project" value="TreeGrafter"/>
</dbReference>
<dbReference type="OrthoDB" id="9813903at2"/>
<dbReference type="GO" id="GO:0052621">
    <property type="term" value="F:diguanylate cyclase activity"/>
    <property type="evidence" value="ECO:0007669"/>
    <property type="project" value="UniProtKB-EC"/>
</dbReference>
<name>A0A4R6N9U0_9BURK</name>
<dbReference type="SMART" id="SM00267">
    <property type="entry name" value="GGDEF"/>
    <property type="match status" value="1"/>
</dbReference>
<dbReference type="AlphaFoldDB" id="A0A4R6N9U0"/>
<comment type="caution">
    <text evidence="3">The sequence shown here is derived from an EMBL/GenBank/DDBJ whole genome shotgun (WGS) entry which is preliminary data.</text>
</comment>
<feature type="domain" description="GGDEF" evidence="2">
    <location>
        <begin position="180"/>
        <end position="312"/>
    </location>
</feature>
<dbReference type="CDD" id="cd01949">
    <property type="entry name" value="GGDEF"/>
    <property type="match status" value="1"/>
</dbReference>
<dbReference type="Gene3D" id="3.30.70.270">
    <property type="match status" value="1"/>
</dbReference>
<dbReference type="InterPro" id="IPR029787">
    <property type="entry name" value="Nucleotide_cyclase"/>
</dbReference>
<organism evidence="3 4">
    <name type="scientific">Roseateles asaccharophilus</name>
    <dbReference type="NCBI Taxonomy" id="582607"/>
    <lineage>
        <taxon>Bacteria</taxon>
        <taxon>Pseudomonadati</taxon>
        <taxon>Pseudomonadota</taxon>
        <taxon>Betaproteobacteria</taxon>
        <taxon>Burkholderiales</taxon>
        <taxon>Sphaerotilaceae</taxon>
        <taxon>Roseateles</taxon>
    </lineage>
</organism>
<dbReference type="InterPro" id="IPR000160">
    <property type="entry name" value="GGDEF_dom"/>
</dbReference>
<evidence type="ECO:0000259" key="2">
    <source>
        <dbReference type="PROSITE" id="PS50887"/>
    </source>
</evidence>
<dbReference type="InterPro" id="IPR050469">
    <property type="entry name" value="Diguanylate_Cyclase"/>
</dbReference>
<dbReference type="EMBL" id="SNXE01000001">
    <property type="protein sequence ID" value="TDP12682.1"/>
    <property type="molecule type" value="Genomic_DNA"/>
</dbReference>
<keyword evidence="4" id="KW-1185">Reference proteome</keyword>
<gene>
    <name evidence="3" type="ORF">DFR39_101155</name>
</gene>
<proteinExistence type="predicted"/>
<reference evidence="3 4" key="1">
    <citation type="submission" date="2019-03" db="EMBL/GenBank/DDBJ databases">
        <title>Genomic Encyclopedia of Type Strains, Phase IV (KMG-IV): sequencing the most valuable type-strain genomes for metagenomic binning, comparative biology and taxonomic classification.</title>
        <authorList>
            <person name="Goeker M."/>
        </authorList>
    </citation>
    <scope>NUCLEOTIDE SEQUENCE [LARGE SCALE GENOMIC DNA]</scope>
    <source>
        <strain evidence="3 4">DSM 25082</strain>
    </source>
</reference>
<dbReference type="GO" id="GO:1902201">
    <property type="term" value="P:negative regulation of bacterial-type flagellum-dependent cell motility"/>
    <property type="evidence" value="ECO:0007669"/>
    <property type="project" value="TreeGrafter"/>
</dbReference>
<dbReference type="PANTHER" id="PTHR45138">
    <property type="entry name" value="REGULATORY COMPONENTS OF SENSORY TRANSDUCTION SYSTEM"/>
    <property type="match status" value="1"/>
</dbReference>
<dbReference type="PANTHER" id="PTHR45138:SF24">
    <property type="entry name" value="DIGUANYLATE CYCLASE DGCC-RELATED"/>
    <property type="match status" value="1"/>
</dbReference>
<evidence type="ECO:0000313" key="3">
    <source>
        <dbReference type="EMBL" id="TDP12682.1"/>
    </source>
</evidence>
<protein>
    <recommendedName>
        <fullName evidence="1">diguanylate cyclase</fullName>
        <ecNumber evidence="1">2.7.7.65</ecNumber>
    </recommendedName>
</protein>
<dbReference type="EC" id="2.7.7.65" evidence="1"/>
<evidence type="ECO:0000256" key="1">
    <source>
        <dbReference type="ARBA" id="ARBA00012528"/>
    </source>
</evidence>
<accession>A0A4R6N9U0</accession>
<evidence type="ECO:0000313" key="4">
    <source>
        <dbReference type="Proteomes" id="UP000295357"/>
    </source>
</evidence>